<gene>
    <name evidence="4" type="ORF">PbJCM13498_31860</name>
</gene>
<comment type="caution">
    <text evidence="4">The sequence shown here is derived from an EMBL/GenBank/DDBJ whole genome shotgun (WGS) entry which is preliminary data.</text>
</comment>
<dbReference type="InterPro" id="IPR021135">
    <property type="entry name" value="PEP_COase"/>
</dbReference>
<evidence type="ECO:0000256" key="2">
    <source>
        <dbReference type="ARBA" id="ARBA00022419"/>
    </source>
</evidence>
<keyword evidence="4" id="KW-0670">Pyruvate</keyword>
<organism evidence="4 5">
    <name type="scientific">Prolixibacter bellariivorans</name>
    <dbReference type="NCBI Taxonomy" id="314319"/>
    <lineage>
        <taxon>Bacteria</taxon>
        <taxon>Pseudomonadati</taxon>
        <taxon>Bacteroidota</taxon>
        <taxon>Bacteroidia</taxon>
        <taxon>Marinilabiliales</taxon>
        <taxon>Prolixibacteraceae</taxon>
        <taxon>Prolixibacter</taxon>
    </lineage>
</organism>
<dbReference type="GO" id="GO:0008964">
    <property type="term" value="F:phosphoenolpyruvate carboxylase activity"/>
    <property type="evidence" value="ECO:0007669"/>
    <property type="project" value="InterPro"/>
</dbReference>
<evidence type="ECO:0000313" key="5">
    <source>
        <dbReference type="Proteomes" id="UP000391834"/>
    </source>
</evidence>
<dbReference type="EMBL" id="BLAX01000001">
    <property type="protein sequence ID" value="GET34323.1"/>
    <property type="molecule type" value="Genomic_DNA"/>
</dbReference>
<feature type="active site" evidence="3">
    <location>
        <position position="585"/>
    </location>
</feature>
<reference evidence="4 5" key="1">
    <citation type="submission" date="2019-10" db="EMBL/GenBank/DDBJ databases">
        <title>Prolixibacter strains distinguished by the presence of nitrate reductase genes were adept at nitrate-dependent anaerobic corrosion of metallic iron and carbon steel.</title>
        <authorList>
            <person name="Iino T."/>
            <person name="Shono N."/>
            <person name="Ito K."/>
            <person name="Nakamura R."/>
            <person name="Sueoka K."/>
            <person name="Harayama S."/>
            <person name="Ohkuma M."/>
        </authorList>
    </citation>
    <scope>NUCLEOTIDE SEQUENCE [LARGE SCALE GENOMIC DNA]</scope>
    <source>
        <strain evidence="4 5">JCM 13498</strain>
    </source>
</reference>
<dbReference type="InterPro" id="IPR033129">
    <property type="entry name" value="PEPCASE_His_AS"/>
</dbReference>
<sequence length="925" mass="105322">MTMKTVFTEVRNALGRPYDDLDFLLTCFREVLEESGKQAIVPYIPWISSDEQPPEEVLLSNDYIHMLSMSFQLVNLVEVNGAVQSRRAKEDGDMSSVNGLWSANFKLLKEKGITEDQILEVLPDVLVEPVLTAHPTEAKRTVVLQEYRRLYLLLVRRENKMYTHIEREDIRDEIKQILHRLWNIDEIYIEKPRLESELDNILHYLTNVFPDVVVFLDKRLRQAWRESGFDVAKLNNTDLFPGLSFGNWVGGDRDGHPLVTPDITRMTLNKLRIHAFVIVKKELLALAQKLSIYISLHGAGEEFATRLGQLVSELGTSGEKVLKENQNEIFKAYVMLLLHKLPIDVTQEHNLSLEDAENRYRHSEQLVADLNILSQELENYGIPEVAHVDVGRCKRLLTIFGFHLAQLDIRQNSQFHEKALEQLVAASLGANTESLALSSQTEKRKFLDAELKMNRPFLLEHAGTGSEARNVIETLQVVQNHISRYSRRSIGKLIISMTRNAEDLLTVYLFMREAGLTIQYNNALAAKLPVVPLFETIEDLKDSPQILDDYLSHPVVKNSLELQRERTKAKVLYQDVMVGYSDSNKDGGILASSWFLNEAQRDLTEVGKKHGVIVRFFHGKGGSISRGSGPLHWFIKTLPHGSVNGQFRVTEQGETIERKYANLVNAAYNLELMLASVTAQTALHKFLPSGNGDVAGLFGKLGERGKYYYHELISDPDFIQFFSQATPIDVIESSKIGSRPARRTGKRSIEDLRAIPWVFSWAQSRFNITSWYGVGSTLKEMQTGDTQEYAKLRELVKYDPFVRYVITNLDSSLAATDEHIMAKYASLVEDANVRERMMAKMVTELELTRNMLADLLKIPIHERRKNHYYSTMLRAEALAHLHEAQIELLSKWRAAKKDNLPDEDQYLFALLQCVNAIANALGTTG</sequence>
<evidence type="ECO:0000256" key="3">
    <source>
        <dbReference type="PROSITE-ProRule" id="PRU10112"/>
    </source>
</evidence>
<dbReference type="GO" id="GO:0006099">
    <property type="term" value="P:tricarboxylic acid cycle"/>
    <property type="evidence" value="ECO:0007669"/>
    <property type="project" value="InterPro"/>
</dbReference>
<evidence type="ECO:0000313" key="4">
    <source>
        <dbReference type="EMBL" id="GET34323.1"/>
    </source>
</evidence>
<accession>A0A5M4B3D8</accession>
<dbReference type="InterPro" id="IPR015813">
    <property type="entry name" value="Pyrv/PenolPyrv_kinase-like_dom"/>
</dbReference>
<dbReference type="AlphaFoldDB" id="A0A5M4B3D8"/>
<dbReference type="PANTHER" id="PTHR30523:SF32">
    <property type="entry name" value="PHOSPHOENOLPYRUVATE CARBOXYLASE"/>
    <property type="match status" value="1"/>
</dbReference>
<evidence type="ECO:0000256" key="1">
    <source>
        <dbReference type="ARBA" id="ARBA00003670"/>
    </source>
</evidence>
<dbReference type="PANTHER" id="PTHR30523">
    <property type="entry name" value="PHOSPHOENOLPYRUVATE CARBOXYLASE"/>
    <property type="match status" value="1"/>
</dbReference>
<proteinExistence type="predicted"/>
<dbReference type="GO" id="GO:0005829">
    <property type="term" value="C:cytosol"/>
    <property type="evidence" value="ECO:0007669"/>
    <property type="project" value="TreeGrafter"/>
</dbReference>
<protein>
    <recommendedName>
        <fullName evidence="2">Phosphoenolpyruvate carboxylase</fullName>
    </recommendedName>
</protein>
<dbReference type="Pfam" id="PF00311">
    <property type="entry name" value="PEPcase"/>
    <property type="match status" value="1"/>
</dbReference>
<dbReference type="SUPFAM" id="SSF51621">
    <property type="entry name" value="Phosphoenolpyruvate/pyruvate domain"/>
    <property type="match status" value="1"/>
</dbReference>
<keyword evidence="5" id="KW-1185">Reference proteome</keyword>
<dbReference type="PRINTS" id="PR00150">
    <property type="entry name" value="PEPCARBXLASE"/>
</dbReference>
<name>A0A5M4B3D8_9BACT</name>
<dbReference type="PROSITE" id="PS00393">
    <property type="entry name" value="PEPCASE_2"/>
    <property type="match status" value="1"/>
</dbReference>
<dbReference type="Proteomes" id="UP000391834">
    <property type="component" value="Unassembled WGS sequence"/>
</dbReference>
<dbReference type="GO" id="GO:0015977">
    <property type="term" value="P:carbon fixation"/>
    <property type="evidence" value="ECO:0007669"/>
    <property type="project" value="InterPro"/>
</dbReference>
<comment type="function">
    <text evidence="1">Forms oxaloacetate, a four-carbon dicarboxylic acid source for the tricarboxylic acid cycle.</text>
</comment>